<dbReference type="InterPro" id="IPR013761">
    <property type="entry name" value="SAM/pointed_sf"/>
</dbReference>
<feature type="region of interest" description="Disordered" evidence="1">
    <location>
        <begin position="372"/>
        <end position="409"/>
    </location>
</feature>
<evidence type="ECO:0000256" key="1">
    <source>
        <dbReference type="SAM" id="MobiDB-lite"/>
    </source>
</evidence>
<proteinExistence type="predicted"/>
<dbReference type="PANTHER" id="PTHR33129:SF1">
    <property type="entry name" value="ATP-BINDING PROTEIN"/>
    <property type="match status" value="1"/>
</dbReference>
<dbReference type="VEuPathDB" id="FungiDB:FUN_009191"/>
<reference evidence="2 3" key="2">
    <citation type="submission" date="2017-10" db="EMBL/GenBank/DDBJ databases">
        <title>Extensive intraspecific genome diversity in a model arbuscular mycorrhizal fungus.</title>
        <authorList>
            <person name="Chen E.C.H."/>
            <person name="Morin E."/>
            <person name="Baudet D."/>
            <person name="Noel J."/>
            <person name="Ndikumana S."/>
            <person name="Charron P."/>
            <person name="St-Onge C."/>
            <person name="Giorgi J."/>
            <person name="Grigoriev I.V."/>
            <person name="Roux C."/>
            <person name="Martin F.M."/>
            <person name="Corradi N."/>
        </authorList>
    </citation>
    <scope>NUCLEOTIDE SEQUENCE [LARGE SCALE GENOMIC DNA]</scope>
    <source>
        <strain evidence="2 3">C2</strain>
    </source>
</reference>
<reference evidence="2 3" key="1">
    <citation type="submission" date="2016-04" db="EMBL/GenBank/DDBJ databases">
        <title>Genome analyses suggest a sexual origin of heterokaryosis in a supposedly ancient asexual fungus.</title>
        <authorList>
            <person name="Ropars J."/>
            <person name="Sedzielewska K."/>
            <person name="Noel J."/>
            <person name="Charron P."/>
            <person name="Farinelli L."/>
            <person name="Marton T."/>
            <person name="Kruger M."/>
            <person name="Pelin A."/>
            <person name="Brachmann A."/>
            <person name="Corradi N."/>
        </authorList>
    </citation>
    <scope>NUCLEOTIDE SEQUENCE [LARGE SCALE GENOMIC DNA]</scope>
    <source>
        <strain evidence="2 3">C2</strain>
    </source>
</reference>
<dbReference type="EMBL" id="LLXL01000387">
    <property type="protein sequence ID" value="PKK73210.1"/>
    <property type="molecule type" value="Genomic_DNA"/>
</dbReference>
<dbReference type="PANTHER" id="PTHR33129">
    <property type="entry name" value="PROTEIN KINASE DOMAIN-CONTAINING PROTEIN-RELATED"/>
    <property type="match status" value="1"/>
</dbReference>
<feature type="compositionally biased region" description="Acidic residues" evidence="1">
    <location>
        <begin position="372"/>
        <end position="385"/>
    </location>
</feature>
<evidence type="ECO:0000313" key="2">
    <source>
        <dbReference type="EMBL" id="PKK73210.1"/>
    </source>
</evidence>
<gene>
    <name evidence="2" type="ORF">RhiirC2_864578</name>
</gene>
<comment type="caution">
    <text evidence="2">The sequence shown here is derived from an EMBL/GenBank/DDBJ whole genome shotgun (WGS) entry which is preliminary data.</text>
</comment>
<dbReference type="Gene3D" id="1.10.150.50">
    <property type="entry name" value="Transcription Factor, Ets-1"/>
    <property type="match status" value="1"/>
</dbReference>
<dbReference type="AlphaFoldDB" id="A0A2N1NH91"/>
<sequence>MSSNVASSSTGVPVIPLPTFEEVKGYNAVELNVFLKERLSDIDNHIDTLTAEEVKGSIFFKLTYEGLKAYGIPLGASTMIVNLINEYKGRYKRRKIDDEEEIQSDNYDNESLEKVWKAFKEATIDDNVLNLSNDASYFLGVDDYGNPISTIFIRDCYLDLSKIIFESNRSRWRITGNPGIGKTFLGYYLLYIIAKANRTVVYHQHHRSPILFSEDKVYCSKLDNIHLFKDYLGKNDTWYIVDAREPMEFRGKTILVCSPQMTYYKTFDSLGINVRYMPVWSLAEIDICRDKIDVFKHLTKEEVRALHYKWGGIPRFVLFHARNYNSQKQLDAAIIEVEKSIMYFVGETSSGNSANHNLVHICTNVPVKEADQAEEVDQEEEAGQEEEARNIQNKGKGREIEGSSTSATLVNPTTSADLATSIDSKLTDKMSYYSEYILEFASDYVSEMVINKLAEKHKQELLDFVNSSEDLNEFGSLRGTMFERLAHRKLLRGGKFKVRPIDRDFKRNDPRLVLNNMEKVLFSDIDDIGDATNTSGTTKYYIPTQKNNKSFDSFIPTNKFFQMTIAERHPIVKSGLEKYICGITRPDEEISFYFVLPETRFTTYREQSIHTTKKTVIKKKPAWFGRFKQYALELDLKIDDI</sequence>
<accession>A0A2N1NH91</accession>
<dbReference type="VEuPathDB" id="FungiDB:RhiirFUN_007995"/>
<dbReference type="VEuPathDB" id="FungiDB:RhiirA1_439578"/>
<protein>
    <recommendedName>
        <fullName evidence="4">Crinkler family protein</fullName>
    </recommendedName>
</protein>
<dbReference type="Proteomes" id="UP000233469">
    <property type="component" value="Unassembled WGS sequence"/>
</dbReference>
<name>A0A2N1NH91_9GLOM</name>
<evidence type="ECO:0008006" key="4">
    <source>
        <dbReference type="Google" id="ProtNLM"/>
    </source>
</evidence>
<evidence type="ECO:0000313" key="3">
    <source>
        <dbReference type="Proteomes" id="UP000233469"/>
    </source>
</evidence>
<organism evidence="2 3">
    <name type="scientific">Rhizophagus irregularis</name>
    <dbReference type="NCBI Taxonomy" id="588596"/>
    <lineage>
        <taxon>Eukaryota</taxon>
        <taxon>Fungi</taxon>
        <taxon>Fungi incertae sedis</taxon>
        <taxon>Mucoromycota</taxon>
        <taxon>Glomeromycotina</taxon>
        <taxon>Glomeromycetes</taxon>
        <taxon>Glomerales</taxon>
        <taxon>Glomeraceae</taxon>
        <taxon>Rhizophagus</taxon>
    </lineage>
</organism>
<dbReference type="InterPro" id="IPR052980">
    <property type="entry name" value="Crinkler_effector"/>
</dbReference>
<dbReference type="VEuPathDB" id="FungiDB:RhiirFUN_007996"/>